<feature type="transmembrane region" description="Helical" evidence="7">
    <location>
        <begin position="332"/>
        <end position="360"/>
    </location>
</feature>
<organism evidence="10 11">
    <name type="scientific">Taenia crassiceps</name>
    <dbReference type="NCBI Taxonomy" id="6207"/>
    <lineage>
        <taxon>Eukaryota</taxon>
        <taxon>Metazoa</taxon>
        <taxon>Spiralia</taxon>
        <taxon>Lophotrochozoa</taxon>
        <taxon>Platyhelminthes</taxon>
        <taxon>Cestoda</taxon>
        <taxon>Eucestoda</taxon>
        <taxon>Cyclophyllidea</taxon>
        <taxon>Taeniidae</taxon>
        <taxon>Taenia</taxon>
    </lineage>
</organism>
<dbReference type="PROSITE" id="PS50026">
    <property type="entry name" value="EGF_3"/>
    <property type="match status" value="3"/>
</dbReference>
<dbReference type="EMBL" id="JAKROA010000003">
    <property type="protein sequence ID" value="KAL5109541.1"/>
    <property type="molecule type" value="Genomic_DNA"/>
</dbReference>
<dbReference type="InterPro" id="IPR051830">
    <property type="entry name" value="NOTCH_homolog"/>
</dbReference>
<feature type="region of interest" description="Disordered" evidence="6">
    <location>
        <begin position="511"/>
        <end position="539"/>
    </location>
</feature>
<evidence type="ECO:0000256" key="8">
    <source>
        <dbReference type="SAM" id="SignalP"/>
    </source>
</evidence>
<gene>
    <name evidence="10" type="ORF">TcWFU_010027</name>
</gene>
<evidence type="ECO:0000256" key="3">
    <source>
        <dbReference type="ARBA" id="ARBA00022737"/>
    </source>
</evidence>
<dbReference type="PANTHER" id="PTHR24033:SF151">
    <property type="entry name" value="NOTCH 2"/>
    <property type="match status" value="1"/>
</dbReference>
<dbReference type="PROSITE" id="PS01186">
    <property type="entry name" value="EGF_2"/>
    <property type="match status" value="1"/>
</dbReference>
<protein>
    <recommendedName>
        <fullName evidence="9">EGF-like domain-containing protein</fullName>
    </recommendedName>
</protein>
<dbReference type="PROSITE" id="PS00022">
    <property type="entry name" value="EGF_1"/>
    <property type="match status" value="1"/>
</dbReference>
<evidence type="ECO:0000256" key="2">
    <source>
        <dbReference type="ARBA" id="ARBA00022536"/>
    </source>
</evidence>
<keyword evidence="7" id="KW-1133">Transmembrane helix</keyword>
<keyword evidence="7" id="KW-0472">Membrane</keyword>
<evidence type="ECO:0000256" key="7">
    <source>
        <dbReference type="SAM" id="Phobius"/>
    </source>
</evidence>
<dbReference type="SUPFAM" id="SSF57196">
    <property type="entry name" value="EGF/Laminin"/>
    <property type="match status" value="2"/>
</dbReference>
<evidence type="ECO:0000256" key="4">
    <source>
        <dbReference type="ARBA" id="ARBA00023157"/>
    </source>
</evidence>
<dbReference type="InterPro" id="IPR001774">
    <property type="entry name" value="DSL"/>
</dbReference>
<feature type="domain" description="EGF-like" evidence="9">
    <location>
        <begin position="279"/>
        <end position="324"/>
    </location>
</feature>
<evidence type="ECO:0000256" key="5">
    <source>
        <dbReference type="PROSITE-ProRule" id="PRU00076"/>
    </source>
</evidence>
<reference evidence="10 11" key="1">
    <citation type="journal article" date="2022" name="Front. Cell. Infect. Microbiol.">
        <title>The Genomes of Two Strains of Taenia crassiceps the Animal Model for the Study of Human Cysticercosis.</title>
        <authorList>
            <person name="Bobes R.J."/>
            <person name="Estrada K."/>
            <person name="Rios-Valencia D.G."/>
            <person name="Calderon-Gallegos A."/>
            <person name="de la Torre P."/>
            <person name="Carrero J.C."/>
            <person name="Sanchez-Flores A."/>
            <person name="Laclette J.P."/>
        </authorList>
    </citation>
    <scope>NUCLEOTIDE SEQUENCE [LARGE SCALE GENOMIC DNA]</scope>
    <source>
        <strain evidence="10">WFUcys</strain>
    </source>
</reference>
<keyword evidence="4 5" id="KW-1015">Disulfide bond</keyword>
<dbReference type="InterPro" id="IPR000742">
    <property type="entry name" value="EGF"/>
</dbReference>
<dbReference type="SMART" id="SM00181">
    <property type="entry name" value="EGF"/>
    <property type="match status" value="3"/>
</dbReference>
<dbReference type="SMART" id="SM00051">
    <property type="entry name" value="DSL"/>
    <property type="match status" value="1"/>
</dbReference>
<keyword evidence="1" id="KW-0217">Developmental protein</keyword>
<feature type="disulfide bond" evidence="5">
    <location>
        <begin position="295"/>
        <end position="312"/>
    </location>
</feature>
<dbReference type="CDD" id="cd00054">
    <property type="entry name" value="EGF_CA"/>
    <property type="match status" value="2"/>
</dbReference>
<feature type="disulfide bond" evidence="5">
    <location>
        <begin position="314"/>
        <end position="323"/>
    </location>
</feature>
<feature type="disulfide bond" evidence="5">
    <location>
        <begin position="267"/>
        <end position="276"/>
    </location>
</feature>
<evidence type="ECO:0000313" key="11">
    <source>
        <dbReference type="Proteomes" id="UP001651158"/>
    </source>
</evidence>
<keyword evidence="2 5" id="KW-0245">EGF-like domain</keyword>
<dbReference type="PANTHER" id="PTHR24033">
    <property type="entry name" value="EGF-LIKE DOMAIN-CONTAINING PROTEIN"/>
    <property type="match status" value="1"/>
</dbReference>
<feature type="chain" id="PRO_5045720173" description="EGF-like domain-containing protein" evidence="8">
    <location>
        <begin position="21"/>
        <end position="539"/>
    </location>
</feature>
<dbReference type="SMART" id="SM00179">
    <property type="entry name" value="EGF_CA"/>
    <property type="match status" value="3"/>
</dbReference>
<keyword evidence="7" id="KW-0812">Transmembrane</keyword>
<evidence type="ECO:0000256" key="1">
    <source>
        <dbReference type="ARBA" id="ARBA00022473"/>
    </source>
</evidence>
<dbReference type="Proteomes" id="UP001651158">
    <property type="component" value="Unassembled WGS sequence"/>
</dbReference>
<comment type="caution">
    <text evidence="10">The sequence shown here is derived from an EMBL/GenBank/DDBJ whole genome shotgun (WGS) entry which is preliminary data.</text>
</comment>
<evidence type="ECO:0000259" key="9">
    <source>
        <dbReference type="PROSITE" id="PS50026"/>
    </source>
</evidence>
<sequence length="539" mass="59933">MHIASLFLLPLLFAAIPASTKPIGTLEIVVQFSSRRAKLPNGENCDSFIWNYKCDIFFIICAAEVSSTRECNLYRTRTQPVRNAETLSKSFDFNYSSNQMIKMSITVMDHDLLSDADFIAGYTYAFLPSALVGLQEIQPTSVGDAHHSTEMHVRVRRKCKPHFYGSECTLCDIPEDKGFCDPDGLQICYPGYSGPGCSQYDFCGISSPCAPFAVCENTGDSFRCLCDGTLGKRCEVDFDPCEEHICLHNGTCTTVGVNGNFAECVDCDVGWSGLHCEEKVDVCMQEERRLGRPPCANGGHCVSRKNGTVLTCLCEDGWRGPRCEMSFAKASAIVVVIAICLLALLAGCIFALACCFRVYLLPRLRLISEKQKGVEMQPTKEDLNADMWRANNLYEEMGIQSAIVTKKPLRILDQNPPPGEMYASWSNRVNNSHWSPSPFIADDASYEEYETMDIQRGNPTHTFFSPASAPESVDEEEYEPVSTRLNDADFSIQTPNSGSVYANNEEYEELTERSVDRPLPAPPTISKMSKDMVNSQQMC</sequence>
<dbReference type="PROSITE" id="PS00010">
    <property type="entry name" value="ASX_HYDROXYL"/>
    <property type="match status" value="1"/>
</dbReference>
<keyword evidence="3" id="KW-0677">Repeat</keyword>
<proteinExistence type="predicted"/>
<keyword evidence="11" id="KW-1185">Reference proteome</keyword>
<feature type="domain" description="EGF-like" evidence="9">
    <location>
        <begin position="199"/>
        <end position="235"/>
    </location>
</feature>
<comment type="caution">
    <text evidence="5">Lacks conserved residue(s) required for the propagation of feature annotation.</text>
</comment>
<dbReference type="InterPro" id="IPR001881">
    <property type="entry name" value="EGF-like_Ca-bd_dom"/>
</dbReference>
<evidence type="ECO:0000256" key="6">
    <source>
        <dbReference type="SAM" id="MobiDB-lite"/>
    </source>
</evidence>
<accession>A0ABR4QIZ3</accession>
<dbReference type="Gene3D" id="2.10.25.10">
    <property type="entry name" value="Laminin"/>
    <property type="match status" value="2"/>
</dbReference>
<keyword evidence="8" id="KW-0732">Signal</keyword>
<dbReference type="InterPro" id="IPR000152">
    <property type="entry name" value="EGF-type_Asp/Asn_hydroxyl_site"/>
</dbReference>
<feature type="signal peptide" evidence="8">
    <location>
        <begin position="1"/>
        <end position="20"/>
    </location>
</feature>
<feature type="domain" description="EGF-like" evidence="9">
    <location>
        <begin position="237"/>
        <end position="277"/>
    </location>
</feature>
<name>A0ABR4QIZ3_9CEST</name>
<evidence type="ECO:0000313" key="10">
    <source>
        <dbReference type="EMBL" id="KAL5109541.1"/>
    </source>
</evidence>